<name>A0A645GL55_9ZZZZ</name>
<accession>A0A645GL55</accession>
<protein>
    <submittedName>
        <fullName evidence="1">Uncharacterized protein</fullName>
    </submittedName>
</protein>
<comment type="caution">
    <text evidence="1">The sequence shown here is derived from an EMBL/GenBank/DDBJ whole genome shotgun (WGS) entry which is preliminary data.</text>
</comment>
<proteinExistence type="predicted"/>
<sequence>MARLLFAIRMDAAARDDGDIGTFADVKVVVHQIVHRAVGHAGGDVNHLAAGARLHGDIDARQILF</sequence>
<organism evidence="1">
    <name type="scientific">bioreactor metagenome</name>
    <dbReference type="NCBI Taxonomy" id="1076179"/>
    <lineage>
        <taxon>unclassified sequences</taxon>
        <taxon>metagenomes</taxon>
        <taxon>ecological metagenomes</taxon>
    </lineage>
</organism>
<evidence type="ECO:0000313" key="1">
    <source>
        <dbReference type="EMBL" id="MPN27681.1"/>
    </source>
</evidence>
<reference evidence="1" key="1">
    <citation type="submission" date="2019-08" db="EMBL/GenBank/DDBJ databases">
        <authorList>
            <person name="Kucharzyk K."/>
            <person name="Murdoch R.W."/>
            <person name="Higgins S."/>
            <person name="Loffler F."/>
        </authorList>
    </citation>
    <scope>NUCLEOTIDE SEQUENCE</scope>
</reference>
<gene>
    <name evidence="1" type="ORF">SDC9_175115</name>
</gene>
<dbReference type="AlphaFoldDB" id="A0A645GL55"/>
<dbReference type="EMBL" id="VSSQ01077669">
    <property type="protein sequence ID" value="MPN27681.1"/>
    <property type="molecule type" value="Genomic_DNA"/>
</dbReference>